<dbReference type="PROSITE" id="PS50072">
    <property type="entry name" value="CSA_PPIASE_2"/>
    <property type="match status" value="2"/>
</dbReference>
<dbReference type="Pfam" id="PF00160">
    <property type="entry name" value="Pro_isomerase"/>
    <property type="match status" value="2"/>
</dbReference>
<evidence type="ECO:0000256" key="1">
    <source>
        <dbReference type="ARBA" id="ARBA00007365"/>
    </source>
</evidence>
<feature type="region of interest" description="Disordered" evidence="2">
    <location>
        <begin position="70"/>
        <end position="139"/>
    </location>
</feature>
<feature type="compositionally biased region" description="Pro residues" evidence="2">
    <location>
        <begin position="111"/>
        <end position="120"/>
    </location>
</feature>
<evidence type="ECO:0000259" key="3">
    <source>
        <dbReference type="PROSITE" id="PS50072"/>
    </source>
</evidence>
<reference evidence="4" key="1">
    <citation type="journal article" date="2020" name="bioRxiv">
        <title>Comparative genomics of Chlamydomonas.</title>
        <authorList>
            <person name="Craig R.J."/>
            <person name="Hasan A.R."/>
            <person name="Ness R.W."/>
            <person name="Keightley P.D."/>
        </authorList>
    </citation>
    <scope>NUCLEOTIDE SEQUENCE</scope>
    <source>
        <strain evidence="4">CCAP 11/70</strain>
    </source>
</reference>
<dbReference type="GO" id="GO:0006457">
    <property type="term" value="P:protein folding"/>
    <property type="evidence" value="ECO:0007669"/>
    <property type="project" value="TreeGrafter"/>
</dbReference>
<dbReference type="InterPro" id="IPR002130">
    <property type="entry name" value="Cyclophilin-type_PPIase_dom"/>
</dbReference>
<dbReference type="GO" id="GO:0005737">
    <property type="term" value="C:cytoplasm"/>
    <property type="evidence" value="ECO:0007669"/>
    <property type="project" value="TreeGrafter"/>
</dbReference>
<dbReference type="Gene3D" id="2.40.100.10">
    <property type="entry name" value="Cyclophilin-like"/>
    <property type="match status" value="2"/>
</dbReference>
<name>A0A835XMW6_9CHLO</name>
<keyword evidence="5" id="KW-1185">Reference proteome</keyword>
<organism evidence="4 5">
    <name type="scientific">Edaphochlamys debaryana</name>
    <dbReference type="NCBI Taxonomy" id="47281"/>
    <lineage>
        <taxon>Eukaryota</taxon>
        <taxon>Viridiplantae</taxon>
        <taxon>Chlorophyta</taxon>
        <taxon>core chlorophytes</taxon>
        <taxon>Chlorophyceae</taxon>
        <taxon>CS clade</taxon>
        <taxon>Chlamydomonadales</taxon>
        <taxon>Chlamydomonadales incertae sedis</taxon>
        <taxon>Edaphochlamys</taxon>
    </lineage>
</organism>
<evidence type="ECO:0000313" key="5">
    <source>
        <dbReference type="Proteomes" id="UP000612055"/>
    </source>
</evidence>
<dbReference type="GO" id="GO:0016018">
    <property type="term" value="F:cyclosporin A binding"/>
    <property type="evidence" value="ECO:0007669"/>
    <property type="project" value="TreeGrafter"/>
</dbReference>
<accession>A0A835XMW6</accession>
<comment type="caution">
    <text evidence="4">The sequence shown here is derived from an EMBL/GenBank/DDBJ whole genome shotgun (WGS) entry which is preliminary data.</text>
</comment>
<comment type="similarity">
    <text evidence="1">Belongs to the cyclophilin-type PPIase family.</text>
</comment>
<feature type="compositionally biased region" description="Low complexity" evidence="2">
    <location>
        <begin position="95"/>
        <end position="110"/>
    </location>
</feature>
<dbReference type="Proteomes" id="UP000612055">
    <property type="component" value="Unassembled WGS sequence"/>
</dbReference>
<dbReference type="GO" id="GO:0003755">
    <property type="term" value="F:peptidyl-prolyl cis-trans isomerase activity"/>
    <property type="evidence" value="ECO:0007669"/>
    <property type="project" value="InterPro"/>
</dbReference>
<dbReference type="OrthoDB" id="193499at2759"/>
<dbReference type="AlphaFoldDB" id="A0A835XMW6"/>
<sequence>MRATSRSFRLSWPTLILLAGLLATIAFLVYSSRTASERHLHRRLAENLRAAQTIDSRDDADTDTVTDIVLPSASSQAPVSPPSPELRSDDPPAELPAEPSASPSQHISRPPRQPPSPPPKAADSLAEGEGRSEESPAAAASRLLVEAEAGPERTEALYLDPDLPLVFFDVAINGSKAGRIEMVLFPREAPRATENFLLLCSGELGHNAKGELRHFKGIYFYRIITDFIDQTGAEADGAFDGWFHCDPEGLKLQHTHKGILSMAHTGPNTNGGHFSIMLGPAMHLNGVHEIFGEIVRGMEVAEAVNALSKAAYELLDSKAAQIVDSGVLRRGTLVDSPEYKNVIAVEKRRIAWRQAQPWEEVERLSRLRSDEDLPLVYLDVAIKGLYAGRMEFVLFVRDSPLAAENFRLLCSGEKGVVPRGHRGEGQPYHFKGAYFYRIVHNFIDQGGRKIESPLGGKFMDDVGGLKLNHTHLGLLSMANHGPNTNSGSFSIMMKASPHLNGHYPVFGELVDGHDVALEINALTRDMEDAECLDCELVKIIDAGVLRDGKARELTEVQRTVREEVERIRRAKTPQH</sequence>
<feature type="domain" description="PPIase cyclophilin-type" evidence="3">
    <location>
        <begin position="167"/>
        <end position="327"/>
    </location>
</feature>
<gene>
    <name evidence="4" type="ORF">HYH03_013646</name>
</gene>
<evidence type="ECO:0000256" key="2">
    <source>
        <dbReference type="SAM" id="MobiDB-lite"/>
    </source>
</evidence>
<evidence type="ECO:0000313" key="4">
    <source>
        <dbReference type="EMBL" id="KAG2487802.1"/>
    </source>
</evidence>
<dbReference type="PRINTS" id="PR00153">
    <property type="entry name" value="CSAPPISMRASE"/>
</dbReference>
<dbReference type="InterPro" id="IPR029000">
    <property type="entry name" value="Cyclophilin-like_dom_sf"/>
</dbReference>
<dbReference type="SUPFAM" id="SSF50891">
    <property type="entry name" value="Cyclophilin-like"/>
    <property type="match status" value="2"/>
</dbReference>
<dbReference type="PANTHER" id="PTHR11071:SF561">
    <property type="entry name" value="PEPTIDYL-PROLYL CIS-TRANS ISOMERASE D-RELATED"/>
    <property type="match status" value="1"/>
</dbReference>
<dbReference type="EMBL" id="JAEHOE010000092">
    <property type="protein sequence ID" value="KAG2487802.1"/>
    <property type="molecule type" value="Genomic_DNA"/>
</dbReference>
<protein>
    <recommendedName>
        <fullName evidence="3">PPIase cyclophilin-type domain-containing protein</fullName>
    </recommendedName>
</protein>
<proteinExistence type="inferred from homology"/>
<feature type="domain" description="PPIase cyclophilin-type" evidence="3">
    <location>
        <begin position="377"/>
        <end position="544"/>
    </location>
</feature>
<dbReference type="PANTHER" id="PTHR11071">
    <property type="entry name" value="PEPTIDYL-PROLYL CIS-TRANS ISOMERASE"/>
    <property type="match status" value="1"/>
</dbReference>